<dbReference type="Gene3D" id="2.60.260.40">
    <property type="entry name" value="q5lls5 like domains"/>
    <property type="match status" value="1"/>
</dbReference>
<dbReference type="AlphaFoldDB" id="A0A8H7Q713"/>
<dbReference type="GO" id="GO:0005739">
    <property type="term" value="C:mitochondrion"/>
    <property type="evidence" value="ECO:0007669"/>
    <property type="project" value="GOC"/>
</dbReference>
<sequence>MLRNIVRKYTTAVTANPTVKPLARHAEQASNRAATWARSQQPKADAFVGPKFEQRNLSKQPNPMAAIELISEEPIHYVTERIAVCNGGGGALGHPKIYINLDKAGSHPCGYCGIRFEREGGHHH</sequence>
<dbReference type="EMBL" id="JAEPRA010000003">
    <property type="protein sequence ID" value="KAG2187212.1"/>
    <property type="molecule type" value="Genomic_DNA"/>
</dbReference>
<proteinExistence type="predicted"/>
<dbReference type="OrthoDB" id="307899at2759"/>
<dbReference type="InterPro" id="IPR019401">
    <property type="entry name" value="Znf_CHCC"/>
</dbReference>
<dbReference type="GO" id="GO:0006120">
    <property type="term" value="P:mitochondrial electron transport, NADH to ubiquinone"/>
    <property type="evidence" value="ECO:0007669"/>
    <property type="project" value="TreeGrafter"/>
</dbReference>
<reference evidence="2" key="1">
    <citation type="submission" date="2020-12" db="EMBL/GenBank/DDBJ databases">
        <title>Metabolic potential, ecology and presence of endohyphal bacteria is reflected in genomic diversity of Mucoromycotina.</title>
        <authorList>
            <person name="Muszewska A."/>
            <person name="Okrasinska A."/>
            <person name="Steczkiewicz K."/>
            <person name="Drgas O."/>
            <person name="Orlowska M."/>
            <person name="Perlinska-Lenart U."/>
            <person name="Aleksandrzak-Piekarczyk T."/>
            <person name="Szatraj K."/>
            <person name="Zielenkiewicz U."/>
            <person name="Pilsyk S."/>
            <person name="Malc E."/>
            <person name="Mieczkowski P."/>
            <person name="Kruszewska J.S."/>
            <person name="Biernat P."/>
            <person name="Pawlowska J."/>
        </authorList>
    </citation>
    <scope>NUCLEOTIDE SEQUENCE</scope>
    <source>
        <strain evidence="2">WA0000051536</strain>
    </source>
</reference>
<protein>
    <recommendedName>
        <fullName evidence="1">Zinc finger CHCC-type domain-containing protein</fullName>
    </recommendedName>
</protein>
<dbReference type="FunFam" id="2.60.260.40:FF:000003">
    <property type="entry name" value="NADH dehydrogenase [ubiquinone] iron-sulfur protein 6, mitochondrial"/>
    <property type="match status" value="1"/>
</dbReference>
<evidence type="ECO:0000259" key="1">
    <source>
        <dbReference type="Pfam" id="PF10276"/>
    </source>
</evidence>
<dbReference type="Proteomes" id="UP000612746">
    <property type="component" value="Unassembled WGS sequence"/>
</dbReference>
<keyword evidence="3" id="KW-1185">Reference proteome</keyword>
<accession>A0A8H7Q713</accession>
<dbReference type="Pfam" id="PF10276">
    <property type="entry name" value="zf-CHCC"/>
    <property type="match status" value="1"/>
</dbReference>
<dbReference type="PANTHER" id="PTHR13156:SF0">
    <property type="entry name" value="NADH DEHYDROGENASE [UBIQUINONE] IRON-SULFUR PROTEIN 6, MITOCHONDRIAL"/>
    <property type="match status" value="1"/>
</dbReference>
<organism evidence="2 3">
    <name type="scientific">Umbelopsis vinacea</name>
    <dbReference type="NCBI Taxonomy" id="44442"/>
    <lineage>
        <taxon>Eukaryota</taxon>
        <taxon>Fungi</taxon>
        <taxon>Fungi incertae sedis</taxon>
        <taxon>Mucoromycota</taxon>
        <taxon>Mucoromycotina</taxon>
        <taxon>Umbelopsidomycetes</taxon>
        <taxon>Umbelopsidales</taxon>
        <taxon>Umbelopsidaceae</taxon>
        <taxon>Umbelopsis</taxon>
    </lineage>
</organism>
<dbReference type="PANTHER" id="PTHR13156">
    <property type="entry name" value="NADH-UBIQUINONE OXIDOREDUCTASE 13 KD-A SUBUNIT"/>
    <property type="match status" value="1"/>
</dbReference>
<feature type="domain" description="Zinc finger CHCC-type" evidence="1">
    <location>
        <begin position="81"/>
        <end position="116"/>
    </location>
</feature>
<name>A0A8H7Q713_9FUNG</name>
<gene>
    <name evidence="2" type="ORF">INT44_004884</name>
</gene>
<evidence type="ECO:0000313" key="3">
    <source>
        <dbReference type="Proteomes" id="UP000612746"/>
    </source>
</evidence>
<comment type="caution">
    <text evidence="2">The sequence shown here is derived from an EMBL/GenBank/DDBJ whole genome shotgun (WGS) entry which is preliminary data.</text>
</comment>
<evidence type="ECO:0000313" key="2">
    <source>
        <dbReference type="EMBL" id="KAG2187212.1"/>
    </source>
</evidence>